<dbReference type="STRING" id="245187.SAMN04488003_11070"/>
<dbReference type="Gene3D" id="1.10.287.130">
    <property type="match status" value="1"/>
</dbReference>
<dbReference type="InterPro" id="IPR050736">
    <property type="entry name" value="Sensor_HK_Regulatory"/>
</dbReference>
<name>A0A1H8ECA8_9RHOB</name>
<dbReference type="PROSITE" id="PS50109">
    <property type="entry name" value="HIS_KIN"/>
    <property type="match status" value="1"/>
</dbReference>
<gene>
    <name evidence="8" type="ORF">SAMN04488003_11070</name>
</gene>
<dbReference type="Pfam" id="PF13188">
    <property type="entry name" value="PAS_8"/>
    <property type="match status" value="1"/>
</dbReference>
<evidence type="ECO:0000256" key="2">
    <source>
        <dbReference type="ARBA" id="ARBA00012438"/>
    </source>
</evidence>
<dbReference type="CDD" id="cd00082">
    <property type="entry name" value="HisKA"/>
    <property type="match status" value="1"/>
</dbReference>
<dbReference type="PRINTS" id="PR00344">
    <property type="entry name" value="BCTRLSENSOR"/>
</dbReference>
<evidence type="ECO:0000256" key="3">
    <source>
        <dbReference type="ARBA" id="ARBA00022553"/>
    </source>
</evidence>
<dbReference type="InterPro" id="IPR005467">
    <property type="entry name" value="His_kinase_dom"/>
</dbReference>
<dbReference type="InterPro" id="IPR036097">
    <property type="entry name" value="HisK_dim/P_sf"/>
</dbReference>
<keyword evidence="9" id="KW-1185">Reference proteome</keyword>
<dbReference type="EC" id="2.7.13.3" evidence="2"/>
<dbReference type="Gene3D" id="3.30.450.20">
    <property type="entry name" value="PAS domain"/>
    <property type="match status" value="1"/>
</dbReference>
<evidence type="ECO:0000256" key="4">
    <source>
        <dbReference type="ARBA" id="ARBA00022679"/>
    </source>
</evidence>
<dbReference type="InterPro" id="IPR035965">
    <property type="entry name" value="PAS-like_dom_sf"/>
</dbReference>
<accession>A0A1H8ECA8</accession>
<dbReference type="Pfam" id="PF02518">
    <property type="entry name" value="HATPase_c"/>
    <property type="match status" value="1"/>
</dbReference>
<dbReference type="InterPro" id="IPR003661">
    <property type="entry name" value="HisK_dim/P_dom"/>
</dbReference>
<dbReference type="SMART" id="SM00388">
    <property type="entry name" value="HisKA"/>
    <property type="match status" value="1"/>
</dbReference>
<dbReference type="InterPro" id="IPR036890">
    <property type="entry name" value="HATPase_C_sf"/>
</dbReference>
<dbReference type="CDD" id="cd00130">
    <property type="entry name" value="PAS"/>
    <property type="match status" value="1"/>
</dbReference>
<comment type="catalytic activity">
    <reaction evidence="1">
        <text>ATP + protein L-histidine = ADP + protein N-phospho-L-histidine.</text>
        <dbReference type="EC" id="2.7.13.3"/>
    </reaction>
</comment>
<dbReference type="SMART" id="SM00091">
    <property type="entry name" value="PAS"/>
    <property type="match status" value="2"/>
</dbReference>
<dbReference type="SUPFAM" id="SSF55785">
    <property type="entry name" value="PYP-like sensor domain (PAS domain)"/>
    <property type="match status" value="2"/>
</dbReference>
<dbReference type="Gene3D" id="3.30.565.10">
    <property type="entry name" value="Histidine kinase-like ATPase, C-terminal domain"/>
    <property type="match status" value="1"/>
</dbReference>
<evidence type="ECO:0000256" key="6">
    <source>
        <dbReference type="ARBA" id="ARBA00023012"/>
    </source>
</evidence>
<evidence type="ECO:0000259" key="7">
    <source>
        <dbReference type="PROSITE" id="PS50109"/>
    </source>
</evidence>
<dbReference type="FunFam" id="3.30.565.10:FF:000006">
    <property type="entry name" value="Sensor histidine kinase WalK"/>
    <property type="match status" value="1"/>
</dbReference>
<dbReference type="CDD" id="cd00075">
    <property type="entry name" value="HATPase"/>
    <property type="match status" value="1"/>
</dbReference>
<reference evidence="8 9" key="1">
    <citation type="submission" date="2016-10" db="EMBL/GenBank/DDBJ databases">
        <authorList>
            <person name="de Groot N.N."/>
        </authorList>
    </citation>
    <scope>NUCLEOTIDE SEQUENCE [LARGE SCALE GENOMIC DNA]</scope>
    <source>
        <strain evidence="8 9">DSM 16213</strain>
    </source>
</reference>
<dbReference type="SMART" id="SM00387">
    <property type="entry name" value="HATPase_c"/>
    <property type="match status" value="1"/>
</dbReference>
<evidence type="ECO:0000256" key="5">
    <source>
        <dbReference type="ARBA" id="ARBA00022777"/>
    </source>
</evidence>
<sequence length="478" mass="51268">MELGLKHMRSALAALNAHAMVVTTNAAGRVTSVNDVFVRTTGHQRADVIGMTPGFYPGWDDAAQADMPVWTGDRQVVTDAGTSLWTKTTRIHQHDAHGQFAGMILIHADTSDQRTAETDRDAVASLHLLSEPVFIVAAGTHRVVFANAAAMTLFGWAPDALDSVDMASLDLACDRGAVTDQIARLEAGEIDQFAFDADYDGVSFRADMQVTQLPGQARRLYVILRNQTEVLAVSRAKDELVATVSHELRTPLTSIKGALGLIQSGAAGPLSDKARGLLDIAYRNADRLVLIVNDILDLEKLEAGHMDYDMQRHDLTATLQDAIAMTATYAARFDVAVNLRADTHPAWADFDTGRIHQVLLNLISNACKFSPRGTQIDVVLVSGGDRHRVSVVDRGAGIPADALDRVFDRFTQVGKSNRARGGGTGLGLSIVKAIVESHGGQVALESVEGQGTSVSFTLSRRDAPVQAVSVLQMSGTRG</sequence>
<evidence type="ECO:0000313" key="8">
    <source>
        <dbReference type="EMBL" id="SEN17115.1"/>
    </source>
</evidence>
<feature type="domain" description="Histidine kinase" evidence="7">
    <location>
        <begin position="243"/>
        <end position="462"/>
    </location>
</feature>
<keyword evidence="3" id="KW-0597">Phosphoprotein</keyword>
<dbReference type="InterPro" id="IPR000014">
    <property type="entry name" value="PAS"/>
</dbReference>
<dbReference type="Proteomes" id="UP000199585">
    <property type="component" value="Unassembled WGS sequence"/>
</dbReference>
<evidence type="ECO:0000313" key="9">
    <source>
        <dbReference type="Proteomes" id="UP000199585"/>
    </source>
</evidence>
<keyword evidence="6" id="KW-0902">Two-component regulatory system</keyword>
<protein>
    <recommendedName>
        <fullName evidence="2">histidine kinase</fullName>
        <ecNumber evidence="2">2.7.13.3</ecNumber>
    </recommendedName>
</protein>
<evidence type="ECO:0000256" key="1">
    <source>
        <dbReference type="ARBA" id="ARBA00000085"/>
    </source>
</evidence>
<dbReference type="InterPro" id="IPR004358">
    <property type="entry name" value="Sig_transdc_His_kin-like_C"/>
</dbReference>
<dbReference type="Pfam" id="PF00512">
    <property type="entry name" value="HisKA"/>
    <property type="match status" value="1"/>
</dbReference>
<keyword evidence="5 8" id="KW-0418">Kinase</keyword>
<dbReference type="InterPro" id="IPR003594">
    <property type="entry name" value="HATPase_dom"/>
</dbReference>
<dbReference type="PANTHER" id="PTHR43711">
    <property type="entry name" value="TWO-COMPONENT HISTIDINE KINASE"/>
    <property type="match status" value="1"/>
</dbReference>
<dbReference type="PANTHER" id="PTHR43711:SF1">
    <property type="entry name" value="HISTIDINE KINASE 1"/>
    <property type="match status" value="1"/>
</dbReference>
<organism evidence="8 9">
    <name type="scientific">Loktanella fryxellensis</name>
    <dbReference type="NCBI Taxonomy" id="245187"/>
    <lineage>
        <taxon>Bacteria</taxon>
        <taxon>Pseudomonadati</taxon>
        <taxon>Pseudomonadota</taxon>
        <taxon>Alphaproteobacteria</taxon>
        <taxon>Rhodobacterales</taxon>
        <taxon>Roseobacteraceae</taxon>
        <taxon>Loktanella</taxon>
    </lineage>
</organism>
<keyword evidence="4" id="KW-0808">Transferase</keyword>
<dbReference type="SUPFAM" id="SSF47384">
    <property type="entry name" value="Homodimeric domain of signal transducing histidine kinase"/>
    <property type="match status" value="1"/>
</dbReference>
<dbReference type="GO" id="GO:0000155">
    <property type="term" value="F:phosphorelay sensor kinase activity"/>
    <property type="evidence" value="ECO:0007669"/>
    <property type="project" value="InterPro"/>
</dbReference>
<proteinExistence type="predicted"/>
<dbReference type="Pfam" id="PF13426">
    <property type="entry name" value="PAS_9"/>
    <property type="match status" value="1"/>
</dbReference>
<dbReference type="SUPFAM" id="SSF55874">
    <property type="entry name" value="ATPase domain of HSP90 chaperone/DNA topoisomerase II/histidine kinase"/>
    <property type="match status" value="1"/>
</dbReference>
<dbReference type="AlphaFoldDB" id="A0A1H8ECA8"/>
<dbReference type="EMBL" id="FOCI01000010">
    <property type="protein sequence ID" value="SEN17115.1"/>
    <property type="molecule type" value="Genomic_DNA"/>
</dbReference>